<name>M1Y4Q4_NATM8</name>
<evidence type="ECO:0000313" key="3">
    <source>
        <dbReference type="Proteomes" id="UP000011867"/>
    </source>
</evidence>
<keyword evidence="1" id="KW-0812">Transmembrane</keyword>
<feature type="transmembrane region" description="Helical" evidence="1">
    <location>
        <begin position="44"/>
        <end position="63"/>
    </location>
</feature>
<protein>
    <submittedName>
        <fullName evidence="2">Uncharacterized protein</fullName>
    </submittedName>
</protein>
<evidence type="ECO:0000313" key="2">
    <source>
        <dbReference type="EMBL" id="CCQ37508.1"/>
    </source>
</evidence>
<dbReference type="HOGENOM" id="CLU_2857179_0_0_2"/>
<dbReference type="EMBL" id="HF582854">
    <property type="protein sequence ID" value="CCQ37508.1"/>
    <property type="molecule type" value="Genomic_DNA"/>
</dbReference>
<organism evidence="2 3">
    <name type="scientific">Natronomonas moolapensis (strain DSM 18674 / CECT 7526 / JCM 14361 / 8.8.11)</name>
    <dbReference type="NCBI Taxonomy" id="268739"/>
    <lineage>
        <taxon>Archaea</taxon>
        <taxon>Methanobacteriati</taxon>
        <taxon>Methanobacteriota</taxon>
        <taxon>Stenosarchaea group</taxon>
        <taxon>Halobacteria</taxon>
        <taxon>Halobacteriales</taxon>
        <taxon>Natronomonadaceae</taxon>
        <taxon>Natronomonas</taxon>
    </lineage>
</organism>
<dbReference type="AlphaFoldDB" id="M1Y4Q4"/>
<keyword evidence="1" id="KW-1133">Transmembrane helix</keyword>
<proteinExistence type="predicted"/>
<dbReference type="STRING" id="268739.Nmlp_3379"/>
<keyword evidence="1" id="KW-0472">Membrane</keyword>
<accession>M1Y4Q4</accession>
<gene>
    <name evidence="2" type="ordered locus">Nmlp_3379</name>
</gene>
<evidence type="ECO:0000256" key="1">
    <source>
        <dbReference type="SAM" id="Phobius"/>
    </source>
</evidence>
<sequence>MWLTARNRVGIEARSSGITDMATDNANAAEAPTREAYITPTVDFVILLALACLVSVTGVAVMTL</sequence>
<dbReference type="Proteomes" id="UP000011867">
    <property type="component" value="Chromosome"/>
</dbReference>
<reference evidence="2 3" key="1">
    <citation type="journal article" date="2013" name="Genome Announc.">
        <title>Genome of the haloarchaeon Natronomonas moolapensis, a neutrophilic member of a previously haloalkaliphilic genus.</title>
        <authorList>
            <person name="Dyall-Smith M.L."/>
            <person name="Pfeiffer F."/>
            <person name="Oberwinkler T."/>
            <person name="Klee K."/>
            <person name="Rampp M."/>
            <person name="Palm P."/>
            <person name="Gross K."/>
            <person name="Schuster S.C."/>
            <person name="Oesterhelt D."/>
        </authorList>
    </citation>
    <scope>NUCLEOTIDE SEQUENCE [LARGE SCALE GENOMIC DNA]</scope>
    <source>
        <strain evidence="3">DSM 18674 / JCM 14361 / 8.8.11</strain>
    </source>
</reference>
<keyword evidence="3" id="KW-1185">Reference proteome</keyword>
<dbReference type="KEGG" id="nmo:Nmlp_3379"/>